<dbReference type="KEGG" id="ess:ATZ33_16560"/>
<dbReference type="AlphaFoldDB" id="A0A0S3KF93"/>
<evidence type="ECO:0000313" key="5">
    <source>
        <dbReference type="Proteomes" id="UP000183039"/>
    </source>
</evidence>
<dbReference type="OrthoDB" id="9785698at2"/>
<reference evidence="2 4" key="2">
    <citation type="submission" date="2015-12" db="EMBL/GenBank/DDBJ databases">
        <authorList>
            <person name="Lauer A."/>
            <person name="Humrighouse B."/>
            <person name="Loparev V."/>
            <person name="Shewmaker P.L."/>
            <person name="Whitney A.M."/>
            <person name="McLaughlin R.W."/>
        </authorList>
    </citation>
    <scope>NUCLEOTIDE SEQUENCE [LARGE SCALE GENOMIC DNA]</scope>
    <source>
        <strain evidence="2 4">LMG 23085</strain>
    </source>
</reference>
<gene>
    <name evidence="2" type="ORF">ATZ33_16560</name>
    <name evidence="3" type="ORF">RV15_GL000322</name>
</gene>
<dbReference type="Proteomes" id="UP000065511">
    <property type="component" value="Chromosome"/>
</dbReference>
<dbReference type="InterPro" id="IPR037523">
    <property type="entry name" value="VOC_core"/>
</dbReference>
<name>A0A0S3KF93_9ENTE</name>
<feature type="domain" description="VOC" evidence="1">
    <location>
        <begin position="147"/>
        <end position="258"/>
    </location>
</feature>
<sequence length="296" mass="34095">MFAPIHHVSLLTRFAKDNHFFYTTILGLRFVKKTVNQDNHKMLHYYYGDYAGTPGSVITFFVVPSLAQRYDKADFLSTIGLKIPKGSLLFWEKRLTDAKIKFTKKQNSLHFKDKDQVSLHLVEVEQEPLAKELQVNNSIPGDKQILGLLSTEFHVADPKKTADFFYRLIGWNSNRGKIQLNETDYIQLLSTATPDKTRMGRGSMDHVALSVQDEQKLDELYVKAKEQRWNIEKIVHRGYFKSLYIREPGGIRVEFATLTPGFTLDEPLSSLGEHLALPPFLEDKRSEIEANIYKEI</sequence>
<dbReference type="InterPro" id="IPR004360">
    <property type="entry name" value="Glyas_Fos-R_dOase_dom"/>
</dbReference>
<reference evidence="3 5" key="1">
    <citation type="submission" date="2014-12" db="EMBL/GenBank/DDBJ databases">
        <title>Draft genome sequences of 29 type strains of Enterococci.</title>
        <authorList>
            <person name="Zhong Z."/>
            <person name="Sun Z."/>
            <person name="Liu W."/>
            <person name="Zhang W."/>
            <person name="Zhang H."/>
        </authorList>
    </citation>
    <scope>NUCLEOTIDE SEQUENCE [LARGE SCALE GENOMIC DNA]</scope>
    <source>
        <strain evidence="3 5">DSM 22801</strain>
    </source>
</reference>
<proteinExistence type="predicted"/>
<keyword evidence="4" id="KW-1185">Reference proteome</keyword>
<dbReference type="EMBL" id="JXLC01000010">
    <property type="protein sequence ID" value="OJG91882.1"/>
    <property type="molecule type" value="Genomic_DNA"/>
</dbReference>
<evidence type="ECO:0000313" key="2">
    <source>
        <dbReference type="EMBL" id="ALS02933.1"/>
    </source>
</evidence>
<dbReference type="PROSITE" id="PS51819">
    <property type="entry name" value="VOC"/>
    <property type="match status" value="1"/>
</dbReference>
<evidence type="ECO:0000313" key="4">
    <source>
        <dbReference type="Proteomes" id="UP000065511"/>
    </source>
</evidence>
<evidence type="ECO:0000313" key="3">
    <source>
        <dbReference type="EMBL" id="OJG91882.1"/>
    </source>
</evidence>
<dbReference type="Gene3D" id="3.10.180.10">
    <property type="entry name" value="2,3-Dihydroxybiphenyl 1,2-Dioxygenase, domain 1"/>
    <property type="match status" value="2"/>
</dbReference>
<dbReference type="InterPro" id="IPR052537">
    <property type="entry name" value="Extradiol_RC_dioxygenase"/>
</dbReference>
<accession>A0A0S3KF93</accession>
<dbReference type="SUPFAM" id="SSF54593">
    <property type="entry name" value="Glyoxalase/Bleomycin resistance protein/Dihydroxybiphenyl dioxygenase"/>
    <property type="match status" value="2"/>
</dbReference>
<dbReference type="EMBL" id="CP013614">
    <property type="protein sequence ID" value="ALS02933.1"/>
    <property type="molecule type" value="Genomic_DNA"/>
</dbReference>
<dbReference type="Proteomes" id="UP000183039">
    <property type="component" value="Unassembled WGS sequence"/>
</dbReference>
<dbReference type="InterPro" id="IPR029068">
    <property type="entry name" value="Glyas_Bleomycin-R_OHBP_Dase"/>
</dbReference>
<dbReference type="PANTHER" id="PTHR36110">
    <property type="entry name" value="RING-CLEAVING DIOXYGENASE MHQE-RELATED"/>
    <property type="match status" value="1"/>
</dbReference>
<dbReference type="Pfam" id="PF00903">
    <property type="entry name" value="Glyoxalase"/>
    <property type="match status" value="1"/>
</dbReference>
<dbReference type="RefSeq" id="WP_071877669.1">
    <property type="nucleotide sequence ID" value="NZ_JXLC01000010.1"/>
</dbReference>
<organism evidence="3 5">
    <name type="scientific">Enterococcus silesiacus</name>
    <dbReference type="NCBI Taxonomy" id="332949"/>
    <lineage>
        <taxon>Bacteria</taxon>
        <taxon>Bacillati</taxon>
        <taxon>Bacillota</taxon>
        <taxon>Bacilli</taxon>
        <taxon>Lactobacillales</taxon>
        <taxon>Enterococcaceae</taxon>
        <taxon>Enterococcus</taxon>
    </lineage>
</organism>
<protein>
    <submittedName>
        <fullName evidence="2">Glyoxalase</fullName>
    </submittedName>
</protein>
<evidence type="ECO:0000259" key="1">
    <source>
        <dbReference type="PROSITE" id="PS51819"/>
    </source>
</evidence>
<dbReference type="PANTHER" id="PTHR36110:SF4">
    <property type="entry name" value="RING-CLEAVING DIOXYGENASE MHQA-RELATED"/>
    <property type="match status" value="1"/>
</dbReference>